<evidence type="ECO:0000313" key="2">
    <source>
        <dbReference type="Proteomes" id="UP000789405"/>
    </source>
</evidence>
<proteinExistence type="predicted"/>
<gene>
    <name evidence="1" type="ORF">DERYTH_LOCUS22155</name>
</gene>
<dbReference type="AlphaFoldDB" id="A0A9N9JT69"/>
<dbReference type="Proteomes" id="UP000789405">
    <property type="component" value="Unassembled WGS sequence"/>
</dbReference>
<sequence>MEAITRIRLQTVQNQLWTSNLILNGNIMKEQIISHQNLILDILMLAKQYEIEWSTSSISSKIITTLIGGK</sequence>
<reference evidence="1" key="1">
    <citation type="submission" date="2021-06" db="EMBL/GenBank/DDBJ databases">
        <authorList>
            <person name="Kallberg Y."/>
            <person name="Tangrot J."/>
            <person name="Rosling A."/>
        </authorList>
    </citation>
    <scope>NUCLEOTIDE SEQUENCE</scope>
    <source>
        <strain evidence="1">MA453B</strain>
    </source>
</reference>
<organism evidence="1 2">
    <name type="scientific">Dentiscutata erythropus</name>
    <dbReference type="NCBI Taxonomy" id="1348616"/>
    <lineage>
        <taxon>Eukaryota</taxon>
        <taxon>Fungi</taxon>
        <taxon>Fungi incertae sedis</taxon>
        <taxon>Mucoromycota</taxon>
        <taxon>Glomeromycotina</taxon>
        <taxon>Glomeromycetes</taxon>
        <taxon>Diversisporales</taxon>
        <taxon>Gigasporaceae</taxon>
        <taxon>Dentiscutata</taxon>
    </lineage>
</organism>
<feature type="non-terminal residue" evidence="1">
    <location>
        <position position="70"/>
    </location>
</feature>
<dbReference type="EMBL" id="CAJVPY010029980">
    <property type="protein sequence ID" value="CAG8794862.1"/>
    <property type="molecule type" value="Genomic_DNA"/>
</dbReference>
<comment type="caution">
    <text evidence="1">The sequence shown here is derived from an EMBL/GenBank/DDBJ whole genome shotgun (WGS) entry which is preliminary data.</text>
</comment>
<protein>
    <submittedName>
        <fullName evidence="1">23193_t:CDS:1</fullName>
    </submittedName>
</protein>
<name>A0A9N9JT69_9GLOM</name>
<keyword evidence="2" id="KW-1185">Reference proteome</keyword>
<accession>A0A9N9JT69</accession>
<evidence type="ECO:0000313" key="1">
    <source>
        <dbReference type="EMBL" id="CAG8794862.1"/>
    </source>
</evidence>